<evidence type="ECO:0000313" key="3">
    <source>
        <dbReference type="Proteomes" id="UP000774570"/>
    </source>
</evidence>
<reference evidence="2 3" key="1">
    <citation type="submission" date="2021-07" db="EMBL/GenBank/DDBJ databases">
        <title>Actinomadura sp. PM05-2 isolated from lichen.</title>
        <authorList>
            <person name="Somphong A."/>
            <person name="Phongsopitanun W."/>
            <person name="Tanasupawat S."/>
            <person name="Peongsungnone V."/>
        </authorList>
    </citation>
    <scope>NUCLEOTIDE SEQUENCE [LARGE SCALE GENOMIC DNA]</scope>
    <source>
        <strain evidence="2 3">PM05-2</strain>
    </source>
</reference>
<keyword evidence="1" id="KW-0472">Membrane</keyword>
<comment type="caution">
    <text evidence="2">The sequence shown here is derived from an EMBL/GenBank/DDBJ whole genome shotgun (WGS) entry which is preliminary data.</text>
</comment>
<keyword evidence="1" id="KW-1133">Transmembrane helix</keyword>
<proteinExistence type="predicted"/>
<evidence type="ECO:0000313" key="2">
    <source>
        <dbReference type="EMBL" id="MBW8484682.1"/>
    </source>
</evidence>
<name>A0ABS7FW82_9ACTN</name>
<evidence type="ECO:0008006" key="4">
    <source>
        <dbReference type="Google" id="ProtNLM"/>
    </source>
</evidence>
<gene>
    <name evidence="2" type="ORF">K1Y72_20020</name>
</gene>
<evidence type="ECO:0000256" key="1">
    <source>
        <dbReference type="SAM" id="Phobius"/>
    </source>
</evidence>
<dbReference type="RefSeq" id="WP_220167912.1">
    <property type="nucleotide sequence ID" value="NZ_JAIBOA010000012.1"/>
</dbReference>
<feature type="transmembrane region" description="Helical" evidence="1">
    <location>
        <begin position="12"/>
        <end position="31"/>
    </location>
</feature>
<feature type="transmembrane region" description="Helical" evidence="1">
    <location>
        <begin position="37"/>
        <end position="57"/>
    </location>
</feature>
<dbReference type="Proteomes" id="UP000774570">
    <property type="component" value="Unassembled WGS sequence"/>
</dbReference>
<protein>
    <recommendedName>
        <fullName evidence="4">Integral membrane protein</fullName>
    </recommendedName>
</protein>
<feature type="transmembrane region" description="Helical" evidence="1">
    <location>
        <begin position="105"/>
        <end position="126"/>
    </location>
</feature>
<keyword evidence="3" id="KW-1185">Reference proteome</keyword>
<feature type="transmembrane region" description="Helical" evidence="1">
    <location>
        <begin position="64"/>
        <end position="85"/>
    </location>
</feature>
<sequence>MVTLDATVARAVGAVLLLSLSAVYFVSLPLAFAQDGYFGVIVLLAAVVPFAGAAALCAEGRDRVWWYVLADGLLNAGGVVATRTAGLPFVPHRVTGWERHDTLTLLFLGLSSGGLAAWVLVARWLARTRLRPVLSAGERAERRAVTEGSPPTTPED</sequence>
<accession>A0ABS7FW82</accession>
<dbReference type="EMBL" id="JAIBOA010000012">
    <property type="protein sequence ID" value="MBW8484682.1"/>
    <property type="molecule type" value="Genomic_DNA"/>
</dbReference>
<keyword evidence="1" id="KW-0812">Transmembrane</keyword>
<organism evidence="2 3">
    <name type="scientific">Actinomadura parmotrematis</name>
    <dbReference type="NCBI Taxonomy" id="2864039"/>
    <lineage>
        <taxon>Bacteria</taxon>
        <taxon>Bacillati</taxon>
        <taxon>Actinomycetota</taxon>
        <taxon>Actinomycetes</taxon>
        <taxon>Streptosporangiales</taxon>
        <taxon>Thermomonosporaceae</taxon>
        <taxon>Actinomadura</taxon>
    </lineage>
</organism>